<proteinExistence type="predicted"/>
<sequence length="81" mass="8851">MADAYVIQVSGRTAGIVARDSRDRSFNFFAAMQPFTAMEGRPFADPLAAERAARHLAKHGNLPRRLDQGALPAAALRINEK</sequence>
<gene>
    <name evidence="1" type="ORF">RZS28_15650</name>
</gene>
<protein>
    <submittedName>
        <fullName evidence="1">Uncharacterized protein</fullName>
    </submittedName>
</protein>
<organism evidence="1 2">
    <name type="scientific">Methylocapsa polymorpha</name>
    <dbReference type="NCBI Taxonomy" id="3080828"/>
    <lineage>
        <taxon>Bacteria</taxon>
        <taxon>Pseudomonadati</taxon>
        <taxon>Pseudomonadota</taxon>
        <taxon>Alphaproteobacteria</taxon>
        <taxon>Hyphomicrobiales</taxon>
        <taxon>Beijerinckiaceae</taxon>
        <taxon>Methylocapsa</taxon>
    </lineage>
</organism>
<dbReference type="Proteomes" id="UP001626536">
    <property type="component" value="Chromosome"/>
</dbReference>
<keyword evidence="2" id="KW-1185">Reference proteome</keyword>
<evidence type="ECO:0000313" key="2">
    <source>
        <dbReference type="Proteomes" id="UP001626536"/>
    </source>
</evidence>
<dbReference type="EMBL" id="CP136862">
    <property type="protein sequence ID" value="WOJ89221.1"/>
    <property type="molecule type" value="Genomic_DNA"/>
</dbReference>
<dbReference type="RefSeq" id="WP_407338664.1">
    <property type="nucleotide sequence ID" value="NZ_CP136862.1"/>
</dbReference>
<reference evidence="1 2" key="1">
    <citation type="submission" date="2023-10" db="EMBL/GenBank/DDBJ databases">
        <title>Novel methanotroph of the genus Methylocapsa from a subarctic wetland.</title>
        <authorList>
            <person name="Belova S.E."/>
            <person name="Oshkin I.Y."/>
            <person name="Miroshnikov K."/>
            <person name="Dedysh S.N."/>
        </authorList>
    </citation>
    <scope>NUCLEOTIDE SEQUENCE [LARGE SCALE GENOMIC DNA]</scope>
    <source>
        <strain evidence="1 2">RX1</strain>
    </source>
</reference>
<name>A0ABZ0HTL2_9HYPH</name>
<accession>A0ABZ0HTL2</accession>
<evidence type="ECO:0000313" key="1">
    <source>
        <dbReference type="EMBL" id="WOJ89221.1"/>
    </source>
</evidence>